<evidence type="ECO:0000259" key="14">
    <source>
        <dbReference type="Pfam" id="PF00899"/>
    </source>
</evidence>
<sequence length="253" mass="28006">MNDQQLMRYARNILLEEYGFEKQKIVMNSHVLIVGLGGLGSSAAMYLASCGIGKLTLIDKDEVDISNLQRQIIHNTNNIGMSKVLSAQKTLSSLNPEVSVSAICQEANEDVLNKIIMDVDLVLDCSDNFTTRYLINRMCVEASKSLVSGAAIRFNGQVSVYDLKQIDSPCYNCLFPYEKNDLLESENCATTGVFSPLVGVIGSMQASESLKILANIGKTLVGRLVRFDLLNTDFKVSYFNRDSSCEVCSYRHK</sequence>
<dbReference type="EC" id="2.7.7.80" evidence="8"/>
<keyword evidence="16" id="KW-1185">Reference proteome</keyword>
<comment type="subunit">
    <text evidence="7">Homodimer. Forms a stable heterotetrameric complex of 2 MoeB and 2 MoaD during adenylation of MoaD.</text>
</comment>
<dbReference type="GO" id="GO:0008641">
    <property type="term" value="F:ubiquitin-like modifier activating enzyme activity"/>
    <property type="evidence" value="ECO:0007669"/>
    <property type="project" value="InterPro"/>
</dbReference>
<evidence type="ECO:0000256" key="10">
    <source>
        <dbReference type="ARBA" id="ARBA00075110"/>
    </source>
</evidence>
<dbReference type="AlphaFoldDB" id="M1LN95"/>
<dbReference type="InterPro" id="IPR035985">
    <property type="entry name" value="Ubiquitin-activating_enz"/>
</dbReference>
<dbReference type="FunFam" id="3.40.50.720:FF:000033">
    <property type="entry name" value="Adenylyltransferase and sulfurtransferase MOCS3"/>
    <property type="match status" value="1"/>
</dbReference>
<dbReference type="CDD" id="cd00757">
    <property type="entry name" value="ThiF_MoeB_HesA_family"/>
    <property type="match status" value="1"/>
</dbReference>
<evidence type="ECO:0000256" key="2">
    <source>
        <dbReference type="ARBA" id="ARBA00022679"/>
    </source>
</evidence>
<evidence type="ECO:0000256" key="9">
    <source>
        <dbReference type="ARBA" id="ARBA00073635"/>
    </source>
</evidence>
<dbReference type="eggNOG" id="COG0476">
    <property type="taxonomic scope" value="Bacteria"/>
</dbReference>
<dbReference type="RefSeq" id="WP_015396593.1">
    <property type="nucleotide sequence ID" value="NC_020294.1"/>
</dbReference>
<accession>M1LN95</accession>
<dbReference type="PANTHER" id="PTHR10953:SF102">
    <property type="entry name" value="ADENYLYLTRANSFERASE AND SULFURTRANSFERASE MOCS3"/>
    <property type="match status" value="1"/>
</dbReference>
<evidence type="ECO:0000256" key="3">
    <source>
        <dbReference type="ARBA" id="ARBA00022741"/>
    </source>
</evidence>
<evidence type="ECO:0000256" key="8">
    <source>
        <dbReference type="ARBA" id="ARBA00066884"/>
    </source>
</evidence>
<dbReference type="OrthoDB" id="9804286at2"/>
<keyword evidence="4" id="KW-0067">ATP-binding</keyword>
<name>M1LN95_9PROT</name>
<dbReference type="HOGENOM" id="CLU_013325_10_3_4"/>
<keyword evidence="13" id="KW-1133">Transmembrane helix</keyword>
<reference evidence="15 16" key="1">
    <citation type="journal article" date="2013" name="Genome Biol. Evol.">
        <title>Genome evolution and phylogenomic analysis of candidatus kinetoplastibacterium, the betaproteobacterial endosymbionts of strigomonas and angomonas.</title>
        <authorList>
            <person name="Alves J.M."/>
            <person name="Serrano M.G."/>
            <person name="Maia da Silva F."/>
            <person name="Voegtly L.J."/>
            <person name="Matveyev A.V."/>
            <person name="Teixeira M.M."/>
            <person name="Camargo E.P."/>
            <person name="Buck G.A."/>
        </authorList>
    </citation>
    <scope>NUCLEOTIDE SEQUENCE [LARGE SCALE GENOMIC DNA]</scope>
    <source>
        <strain evidence="15 16">TCC079E</strain>
    </source>
</reference>
<dbReference type="GO" id="GO:0004792">
    <property type="term" value="F:thiosulfate-cyanide sulfurtransferase activity"/>
    <property type="evidence" value="ECO:0007669"/>
    <property type="project" value="TreeGrafter"/>
</dbReference>
<comment type="similarity">
    <text evidence="1">Belongs to the HesA/MoeB/ThiF family.</text>
</comment>
<evidence type="ECO:0000256" key="5">
    <source>
        <dbReference type="ARBA" id="ARBA00052218"/>
    </source>
</evidence>
<evidence type="ECO:0000256" key="13">
    <source>
        <dbReference type="SAM" id="Phobius"/>
    </source>
</evidence>
<protein>
    <recommendedName>
        <fullName evidence="9">Molybdopterin-synthase adenylyltransferase</fullName>
        <ecNumber evidence="8">2.7.7.80</ecNumber>
    </recommendedName>
    <alternativeName>
        <fullName evidence="12">MoaD protein adenylase</fullName>
    </alternativeName>
    <alternativeName>
        <fullName evidence="10">Molybdopterin-converting factor subunit 1 adenylase</fullName>
    </alternativeName>
    <alternativeName>
        <fullName evidence="11">Sulfur carrier protein MoaD adenylyltransferase</fullName>
    </alternativeName>
</protein>
<evidence type="ECO:0000256" key="7">
    <source>
        <dbReference type="ARBA" id="ARBA00063809"/>
    </source>
</evidence>
<dbReference type="GO" id="GO:0061605">
    <property type="term" value="F:molybdopterin-synthase adenylyltransferase activity"/>
    <property type="evidence" value="ECO:0007669"/>
    <property type="project" value="UniProtKB-EC"/>
</dbReference>
<dbReference type="InterPro" id="IPR045886">
    <property type="entry name" value="ThiF/MoeB/HesA"/>
</dbReference>
<dbReference type="InterPro" id="IPR000594">
    <property type="entry name" value="ThiF_NAD_FAD-bd"/>
</dbReference>
<dbReference type="GO" id="GO:0005524">
    <property type="term" value="F:ATP binding"/>
    <property type="evidence" value="ECO:0007669"/>
    <property type="project" value="UniProtKB-KW"/>
</dbReference>
<proteinExistence type="inferred from homology"/>
<dbReference type="NCBIfam" id="NF004281">
    <property type="entry name" value="PRK05690.1"/>
    <property type="match status" value="1"/>
</dbReference>
<evidence type="ECO:0000256" key="4">
    <source>
        <dbReference type="ARBA" id="ARBA00022840"/>
    </source>
</evidence>
<dbReference type="KEGG" id="kde:CDSE_0064"/>
<keyword evidence="2" id="KW-0808">Transferase</keyword>
<dbReference type="PATRIC" id="fig|1208919.3.peg.625"/>
<dbReference type="EMBL" id="CP003803">
    <property type="protein sequence ID" value="AGF47182.1"/>
    <property type="molecule type" value="Genomic_DNA"/>
</dbReference>
<dbReference type="Gene3D" id="3.40.50.720">
    <property type="entry name" value="NAD(P)-binding Rossmann-like Domain"/>
    <property type="match status" value="1"/>
</dbReference>
<comment type="catalytic activity">
    <reaction evidence="5">
        <text>[molybdopterin-synthase sulfur-carrier protein]-C-terminal Gly-Gly + ATP + H(+) = [molybdopterin-synthase sulfur-carrier protein]-C-terminal Gly-Gly-AMP + diphosphate</text>
        <dbReference type="Rhea" id="RHEA:43616"/>
        <dbReference type="Rhea" id="RHEA-COMP:12159"/>
        <dbReference type="Rhea" id="RHEA-COMP:12202"/>
        <dbReference type="ChEBI" id="CHEBI:15378"/>
        <dbReference type="ChEBI" id="CHEBI:30616"/>
        <dbReference type="ChEBI" id="CHEBI:33019"/>
        <dbReference type="ChEBI" id="CHEBI:90618"/>
        <dbReference type="ChEBI" id="CHEBI:90778"/>
        <dbReference type="EC" id="2.7.7.80"/>
    </reaction>
</comment>
<evidence type="ECO:0000256" key="11">
    <source>
        <dbReference type="ARBA" id="ARBA00075328"/>
    </source>
</evidence>
<evidence type="ECO:0000256" key="6">
    <source>
        <dbReference type="ARBA" id="ARBA00055169"/>
    </source>
</evidence>
<dbReference type="Proteomes" id="UP000011547">
    <property type="component" value="Chromosome"/>
</dbReference>
<dbReference type="SUPFAM" id="SSF69572">
    <property type="entry name" value="Activating enzymes of the ubiquitin-like proteins"/>
    <property type="match status" value="1"/>
</dbReference>
<dbReference type="Pfam" id="PF00899">
    <property type="entry name" value="ThiF"/>
    <property type="match status" value="1"/>
</dbReference>
<feature type="domain" description="THIF-type NAD/FAD binding fold" evidence="14">
    <location>
        <begin position="9"/>
        <end position="246"/>
    </location>
</feature>
<evidence type="ECO:0000313" key="15">
    <source>
        <dbReference type="EMBL" id="AGF47182.1"/>
    </source>
</evidence>
<feature type="transmembrane region" description="Helical" evidence="13">
    <location>
        <begin position="31"/>
        <end position="48"/>
    </location>
</feature>
<comment type="function">
    <text evidence="6">Catalyzes the adenylation by ATP of the carboxyl group of the C-terminal glycine of sulfur carrier protein MoaD.</text>
</comment>
<dbReference type="PANTHER" id="PTHR10953">
    <property type="entry name" value="UBIQUITIN-ACTIVATING ENZYME E1"/>
    <property type="match status" value="1"/>
</dbReference>
<keyword evidence="13" id="KW-0472">Membrane</keyword>
<keyword evidence="13" id="KW-0812">Transmembrane</keyword>
<dbReference type="GO" id="GO:0008146">
    <property type="term" value="F:sulfotransferase activity"/>
    <property type="evidence" value="ECO:0007669"/>
    <property type="project" value="TreeGrafter"/>
</dbReference>
<dbReference type="STRING" id="1208919.CDSE_0064"/>
<evidence type="ECO:0000256" key="12">
    <source>
        <dbReference type="ARBA" id="ARBA00078531"/>
    </source>
</evidence>
<gene>
    <name evidence="15" type="ORF">CDSE_0064</name>
</gene>
<dbReference type="GO" id="GO:0005829">
    <property type="term" value="C:cytosol"/>
    <property type="evidence" value="ECO:0007669"/>
    <property type="project" value="TreeGrafter"/>
</dbReference>
<evidence type="ECO:0000256" key="1">
    <source>
        <dbReference type="ARBA" id="ARBA00009919"/>
    </source>
</evidence>
<keyword evidence="3" id="KW-0547">Nucleotide-binding</keyword>
<organism evidence="15 16">
    <name type="scientific">Candidatus Kinetoplastidibacterium desouzai TCC079E</name>
    <dbReference type="NCBI Taxonomy" id="1208919"/>
    <lineage>
        <taxon>Bacteria</taxon>
        <taxon>Pseudomonadati</taxon>
        <taxon>Pseudomonadota</taxon>
        <taxon>Betaproteobacteria</taxon>
        <taxon>Candidatus Kinetoplastidibacterium</taxon>
    </lineage>
</organism>
<evidence type="ECO:0000313" key="16">
    <source>
        <dbReference type="Proteomes" id="UP000011547"/>
    </source>
</evidence>